<evidence type="ECO:0000313" key="2">
    <source>
        <dbReference type="WBParaSite" id="ACAC_0001215101-mRNA-1"/>
    </source>
</evidence>
<accession>A0A0K0DKU0</accession>
<name>A0A0K0DKU0_ANGCA</name>
<proteinExistence type="predicted"/>
<dbReference type="WBParaSite" id="ACAC_0001215101-mRNA-1">
    <property type="protein sequence ID" value="ACAC_0001215101-mRNA-1"/>
    <property type="gene ID" value="ACAC_0001215101"/>
</dbReference>
<sequence>LRRQEEGMIKLEEDLDAIRYLVQDYYQAKESLVSAKAGEVRMKFYVDVYRVHILVI</sequence>
<keyword evidence="1" id="KW-1185">Reference proteome</keyword>
<reference evidence="1" key="1">
    <citation type="submission" date="2012-09" db="EMBL/GenBank/DDBJ databases">
        <authorList>
            <person name="Martin A.A."/>
        </authorList>
    </citation>
    <scope>NUCLEOTIDE SEQUENCE</scope>
</reference>
<reference evidence="2" key="2">
    <citation type="submission" date="2017-02" db="UniProtKB">
        <authorList>
            <consortium name="WormBaseParasite"/>
        </authorList>
    </citation>
    <scope>IDENTIFICATION</scope>
</reference>
<dbReference type="AlphaFoldDB" id="A0A0K0DKU0"/>
<protein>
    <submittedName>
        <fullName evidence="2">ING domain-containing protein</fullName>
    </submittedName>
</protein>
<organism evidence="1 2">
    <name type="scientific">Angiostrongylus cantonensis</name>
    <name type="common">Rat lungworm</name>
    <dbReference type="NCBI Taxonomy" id="6313"/>
    <lineage>
        <taxon>Eukaryota</taxon>
        <taxon>Metazoa</taxon>
        <taxon>Ecdysozoa</taxon>
        <taxon>Nematoda</taxon>
        <taxon>Chromadorea</taxon>
        <taxon>Rhabditida</taxon>
        <taxon>Rhabditina</taxon>
        <taxon>Rhabditomorpha</taxon>
        <taxon>Strongyloidea</taxon>
        <taxon>Metastrongylidae</taxon>
        <taxon>Angiostrongylus</taxon>
    </lineage>
</organism>
<evidence type="ECO:0000313" key="1">
    <source>
        <dbReference type="Proteomes" id="UP000035642"/>
    </source>
</evidence>
<dbReference type="Proteomes" id="UP000035642">
    <property type="component" value="Unassembled WGS sequence"/>
</dbReference>